<keyword evidence="10" id="KW-1185">Reference proteome</keyword>
<keyword evidence="2" id="KW-0813">Transport</keyword>
<keyword evidence="3 7" id="KW-0812">Transmembrane</keyword>
<evidence type="ECO:0000256" key="5">
    <source>
        <dbReference type="ARBA" id="ARBA00023136"/>
    </source>
</evidence>
<dbReference type="RefSeq" id="XP_033672374.1">
    <property type="nucleotide sequence ID" value="XM_033804572.1"/>
</dbReference>
<dbReference type="GO" id="GO:0022857">
    <property type="term" value="F:transmembrane transporter activity"/>
    <property type="evidence" value="ECO:0007669"/>
    <property type="project" value="InterPro"/>
</dbReference>
<feature type="transmembrane region" description="Helical" evidence="7">
    <location>
        <begin position="372"/>
        <end position="396"/>
    </location>
</feature>
<dbReference type="InterPro" id="IPR011701">
    <property type="entry name" value="MFS"/>
</dbReference>
<dbReference type="GO" id="GO:0016020">
    <property type="term" value="C:membrane"/>
    <property type="evidence" value="ECO:0007669"/>
    <property type="project" value="UniProtKB-SubCell"/>
</dbReference>
<evidence type="ECO:0000256" key="6">
    <source>
        <dbReference type="SAM" id="MobiDB-lite"/>
    </source>
</evidence>
<evidence type="ECO:0000256" key="1">
    <source>
        <dbReference type="ARBA" id="ARBA00004141"/>
    </source>
</evidence>
<feature type="transmembrane region" description="Helical" evidence="7">
    <location>
        <begin position="347"/>
        <end position="366"/>
    </location>
</feature>
<dbReference type="Proteomes" id="UP000799537">
    <property type="component" value="Unassembled WGS sequence"/>
</dbReference>
<dbReference type="PANTHER" id="PTHR43791">
    <property type="entry name" value="PERMEASE-RELATED"/>
    <property type="match status" value="1"/>
</dbReference>
<dbReference type="SUPFAM" id="SSF103473">
    <property type="entry name" value="MFS general substrate transporter"/>
    <property type="match status" value="1"/>
</dbReference>
<evidence type="ECO:0000256" key="7">
    <source>
        <dbReference type="SAM" id="Phobius"/>
    </source>
</evidence>
<dbReference type="PROSITE" id="PS50850">
    <property type="entry name" value="MFS"/>
    <property type="match status" value="1"/>
</dbReference>
<evidence type="ECO:0000313" key="9">
    <source>
        <dbReference type="EMBL" id="KAF2171485.1"/>
    </source>
</evidence>
<feature type="transmembrane region" description="Helical" evidence="7">
    <location>
        <begin position="320"/>
        <end position="340"/>
    </location>
</feature>
<dbReference type="AlphaFoldDB" id="A0A6A6CWT3"/>
<feature type="compositionally biased region" description="Basic and acidic residues" evidence="6">
    <location>
        <begin position="15"/>
        <end position="35"/>
    </location>
</feature>
<dbReference type="Gene3D" id="1.20.1250.20">
    <property type="entry name" value="MFS general substrate transporter like domains"/>
    <property type="match status" value="2"/>
</dbReference>
<dbReference type="FunFam" id="1.20.1250.20:FF:000013">
    <property type="entry name" value="MFS general substrate transporter"/>
    <property type="match status" value="1"/>
</dbReference>
<comment type="subcellular location">
    <subcellularLocation>
        <location evidence="1">Membrane</location>
        <topology evidence="1">Multi-pass membrane protein</topology>
    </subcellularLocation>
</comment>
<feature type="transmembrane region" description="Helical" evidence="7">
    <location>
        <begin position="212"/>
        <end position="235"/>
    </location>
</feature>
<feature type="transmembrane region" description="Helical" evidence="7">
    <location>
        <begin position="439"/>
        <end position="458"/>
    </location>
</feature>
<feature type="transmembrane region" description="Helical" evidence="7">
    <location>
        <begin position="408"/>
        <end position="427"/>
    </location>
</feature>
<dbReference type="PANTHER" id="PTHR43791:SF36">
    <property type="entry name" value="TRANSPORTER, PUTATIVE (AFU_ORTHOLOGUE AFUA_6G08340)-RELATED"/>
    <property type="match status" value="1"/>
</dbReference>
<feature type="transmembrane region" description="Helical" evidence="7">
    <location>
        <begin position="87"/>
        <end position="105"/>
    </location>
</feature>
<keyword evidence="5 7" id="KW-0472">Membrane</keyword>
<name>A0A6A6CWT3_ZASCE</name>
<dbReference type="Pfam" id="PF07690">
    <property type="entry name" value="MFS_1"/>
    <property type="match status" value="1"/>
</dbReference>
<feature type="transmembrane region" description="Helical" evidence="7">
    <location>
        <begin position="180"/>
        <end position="200"/>
    </location>
</feature>
<dbReference type="EMBL" id="ML993583">
    <property type="protein sequence ID" value="KAF2171485.1"/>
    <property type="molecule type" value="Genomic_DNA"/>
</dbReference>
<keyword evidence="4 7" id="KW-1133">Transmembrane helix</keyword>
<evidence type="ECO:0000313" key="10">
    <source>
        <dbReference type="Proteomes" id="UP000799537"/>
    </source>
</evidence>
<feature type="region of interest" description="Disordered" evidence="6">
    <location>
        <begin position="12"/>
        <end position="35"/>
    </location>
</feature>
<dbReference type="InterPro" id="IPR036259">
    <property type="entry name" value="MFS_trans_sf"/>
</dbReference>
<gene>
    <name evidence="9" type="ORF">M409DRAFT_18602</name>
</gene>
<accession>A0A6A6CWT3</accession>
<evidence type="ECO:0000256" key="2">
    <source>
        <dbReference type="ARBA" id="ARBA00022448"/>
    </source>
</evidence>
<dbReference type="OrthoDB" id="2985014at2759"/>
<dbReference type="GeneID" id="54557844"/>
<evidence type="ECO:0000256" key="3">
    <source>
        <dbReference type="ARBA" id="ARBA00022692"/>
    </source>
</evidence>
<dbReference type="InterPro" id="IPR020846">
    <property type="entry name" value="MFS_dom"/>
</dbReference>
<feature type="domain" description="Major facilitator superfamily (MFS) profile" evidence="8">
    <location>
        <begin position="54"/>
        <end position="496"/>
    </location>
</feature>
<evidence type="ECO:0000256" key="4">
    <source>
        <dbReference type="ARBA" id="ARBA00022989"/>
    </source>
</evidence>
<feature type="transmembrane region" description="Helical" evidence="7">
    <location>
        <begin position="46"/>
        <end position="67"/>
    </location>
</feature>
<sequence>MATGKDTIEMLELAPEAKADQETQKKGDLNEDVERTPEEARLERKLLLKSDLIILPLIFVTFLLAFLDRSDLGNAAVAGMTKDLGMSPQQLSTASSIFYATFVVFQLPGNLHIRILGPQVELALGLTIRGLFNTLICTARNYAAVVGLRLGMGAGEAFFEAAPLYLTLWYKRDEYSRRGAITFSAAAAAGALNGLIAYGIEKSLNGEDGLAAWRWLFIIEGCLSIGWAIVILLLLPAVPEKARMFFSSAEKDLAIQRNREGYNEPHAKIRWPVLIGIFRDWNTYLFGIIYSCANMSLASFSTFLPLILRTLGYSTLDAQLLTIPVYVVATISVLAITYFSDRYKNRGYFLIGTFAWLVAGWLILLVSTNQHLSFAGTFLVGAGTYPTVVLGFSWVLNNCAGFTKRAGTYAVVAMIGQCFALMATELYSDPPRYYRGNGIALRSAVVGFCTSAVLVVKLKHANEQKTRVASLELARRQRLLSIEELGNEHPDFYYFI</sequence>
<evidence type="ECO:0000259" key="8">
    <source>
        <dbReference type="PROSITE" id="PS50850"/>
    </source>
</evidence>
<organism evidence="9 10">
    <name type="scientific">Zasmidium cellare ATCC 36951</name>
    <dbReference type="NCBI Taxonomy" id="1080233"/>
    <lineage>
        <taxon>Eukaryota</taxon>
        <taxon>Fungi</taxon>
        <taxon>Dikarya</taxon>
        <taxon>Ascomycota</taxon>
        <taxon>Pezizomycotina</taxon>
        <taxon>Dothideomycetes</taxon>
        <taxon>Dothideomycetidae</taxon>
        <taxon>Mycosphaerellales</taxon>
        <taxon>Mycosphaerellaceae</taxon>
        <taxon>Zasmidium</taxon>
    </lineage>
</organism>
<protein>
    <recommendedName>
        <fullName evidence="8">Major facilitator superfamily (MFS) profile domain-containing protein</fullName>
    </recommendedName>
</protein>
<reference evidence="9" key="1">
    <citation type="journal article" date="2020" name="Stud. Mycol.">
        <title>101 Dothideomycetes genomes: a test case for predicting lifestyles and emergence of pathogens.</title>
        <authorList>
            <person name="Haridas S."/>
            <person name="Albert R."/>
            <person name="Binder M."/>
            <person name="Bloem J."/>
            <person name="Labutti K."/>
            <person name="Salamov A."/>
            <person name="Andreopoulos B."/>
            <person name="Baker S."/>
            <person name="Barry K."/>
            <person name="Bills G."/>
            <person name="Bluhm B."/>
            <person name="Cannon C."/>
            <person name="Castanera R."/>
            <person name="Culley D."/>
            <person name="Daum C."/>
            <person name="Ezra D."/>
            <person name="Gonzalez J."/>
            <person name="Henrissat B."/>
            <person name="Kuo A."/>
            <person name="Liang C."/>
            <person name="Lipzen A."/>
            <person name="Lutzoni F."/>
            <person name="Magnuson J."/>
            <person name="Mondo S."/>
            <person name="Nolan M."/>
            <person name="Ohm R."/>
            <person name="Pangilinan J."/>
            <person name="Park H.-J."/>
            <person name="Ramirez L."/>
            <person name="Alfaro M."/>
            <person name="Sun H."/>
            <person name="Tritt A."/>
            <person name="Yoshinaga Y."/>
            <person name="Zwiers L.-H."/>
            <person name="Turgeon B."/>
            <person name="Goodwin S."/>
            <person name="Spatafora J."/>
            <person name="Crous P."/>
            <person name="Grigoriev I."/>
        </authorList>
    </citation>
    <scope>NUCLEOTIDE SEQUENCE</scope>
    <source>
        <strain evidence="9">ATCC 36951</strain>
    </source>
</reference>
<proteinExistence type="predicted"/>
<feature type="transmembrane region" description="Helical" evidence="7">
    <location>
        <begin position="284"/>
        <end position="308"/>
    </location>
</feature>